<comment type="caution">
    <text evidence="6">The sequence shown here is derived from an EMBL/GenBank/DDBJ whole genome shotgun (WGS) entry which is preliminary data.</text>
</comment>
<dbReference type="InterPro" id="IPR001597">
    <property type="entry name" value="ArAA_b-elim_lyase/Thr_aldolase"/>
</dbReference>
<dbReference type="PANTHER" id="PTHR48097">
    <property type="entry name" value="L-THREONINE ALDOLASE-RELATED"/>
    <property type="match status" value="1"/>
</dbReference>
<dbReference type="Proteomes" id="UP000564704">
    <property type="component" value="Unassembled WGS sequence"/>
</dbReference>
<dbReference type="GO" id="GO:0016829">
    <property type="term" value="F:lyase activity"/>
    <property type="evidence" value="ECO:0007669"/>
    <property type="project" value="InterPro"/>
</dbReference>
<protein>
    <submittedName>
        <fullName evidence="6">Low specificity L-threonine aldolase</fullName>
    </submittedName>
</protein>
<evidence type="ECO:0000259" key="5">
    <source>
        <dbReference type="Pfam" id="PF01212"/>
    </source>
</evidence>
<dbReference type="EMBL" id="SZWE01000001">
    <property type="protein sequence ID" value="MRU16122.1"/>
    <property type="molecule type" value="Genomic_DNA"/>
</dbReference>
<keyword evidence="7" id="KW-1185">Reference proteome</keyword>
<dbReference type="GO" id="GO:0006520">
    <property type="term" value="P:amino acid metabolic process"/>
    <property type="evidence" value="ECO:0007669"/>
    <property type="project" value="InterPro"/>
</dbReference>
<reference evidence="6 7" key="1">
    <citation type="submission" date="2019-05" db="EMBL/GenBank/DDBJ databases">
        <title>Roseovarius bejariae sp. nov., a moderately halophylic bacterium isolated from a saline soil in Rambla Salada (Murcia).</title>
        <authorList>
            <person name="Castro D.J."/>
            <person name="Gomez-Altuve A."/>
            <person name="Reina J.C."/>
            <person name="Rodriguez M."/>
            <person name="Sampedro I."/>
            <person name="Llamas I."/>
            <person name="Martinez-Checa F."/>
        </authorList>
    </citation>
    <scope>NUCLEOTIDE SEQUENCE [LARGE SCALE GENOMIC DNA]</scope>
    <source>
        <strain evidence="6 7">A21</strain>
    </source>
</reference>
<dbReference type="Gene3D" id="3.90.1150.10">
    <property type="entry name" value="Aspartate Aminotransferase, domain 1"/>
    <property type="match status" value="1"/>
</dbReference>
<gene>
    <name evidence="6" type="ORF">FDP25_11840</name>
</gene>
<dbReference type="AlphaFoldDB" id="A0A844CNE4"/>
<dbReference type="Gene3D" id="3.40.640.10">
    <property type="entry name" value="Type I PLP-dependent aspartate aminotransferase-like (Major domain)"/>
    <property type="match status" value="1"/>
</dbReference>
<dbReference type="InterPro" id="IPR015424">
    <property type="entry name" value="PyrdxlP-dep_Trfase"/>
</dbReference>
<evidence type="ECO:0000313" key="7">
    <source>
        <dbReference type="Proteomes" id="UP000564704"/>
    </source>
</evidence>
<name>A0A844CNE4_9RHOB</name>
<comment type="similarity">
    <text evidence="2">Belongs to the threonine aldolase family.</text>
</comment>
<proteinExistence type="inferred from homology"/>
<dbReference type="Pfam" id="PF01212">
    <property type="entry name" value="Beta_elim_lyase"/>
    <property type="match status" value="1"/>
</dbReference>
<keyword evidence="4" id="KW-0663">Pyridoxal phosphate</keyword>
<evidence type="ECO:0000256" key="3">
    <source>
        <dbReference type="ARBA" id="ARBA00011881"/>
    </source>
</evidence>
<dbReference type="SUPFAM" id="SSF53383">
    <property type="entry name" value="PLP-dependent transferases"/>
    <property type="match status" value="1"/>
</dbReference>
<comment type="cofactor">
    <cofactor evidence="1">
        <name>pyridoxal 5'-phosphate</name>
        <dbReference type="ChEBI" id="CHEBI:597326"/>
    </cofactor>
</comment>
<dbReference type="PANTHER" id="PTHR48097:SF5">
    <property type="entry name" value="LOW SPECIFICITY L-THREONINE ALDOLASE"/>
    <property type="match status" value="1"/>
</dbReference>
<organism evidence="6 7">
    <name type="scientific">Roseovarius bejariae</name>
    <dbReference type="NCBI Taxonomy" id="2576383"/>
    <lineage>
        <taxon>Bacteria</taxon>
        <taxon>Pseudomonadati</taxon>
        <taxon>Pseudomonadota</taxon>
        <taxon>Alphaproteobacteria</taxon>
        <taxon>Rhodobacterales</taxon>
        <taxon>Roseobacteraceae</taxon>
        <taxon>Roseovarius</taxon>
    </lineage>
</organism>
<evidence type="ECO:0000256" key="1">
    <source>
        <dbReference type="ARBA" id="ARBA00001933"/>
    </source>
</evidence>
<evidence type="ECO:0000313" key="6">
    <source>
        <dbReference type="EMBL" id="MRU16122.1"/>
    </source>
</evidence>
<dbReference type="InterPro" id="IPR015422">
    <property type="entry name" value="PyrdxlP-dep_Trfase_small"/>
</dbReference>
<accession>A0A844CNE4</accession>
<evidence type="ECO:0000256" key="4">
    <source>
        <dbReference type="ARBA" id="ARBA00022898"/>
    </source>
</evidence>
<feature type="domain" description="Aromatic amino acid beta-eliminating lyase/threonine aldolase" evidence="5">
    <location>
        <begin position="3"/>
        <end position="290"/>
    </location>
</feature>
<comment type="subunit">
    <text evidence="3">Homotetramer.</text>
</comment>
<dbReference type="OrthoDB" id="9774495at2"/>
<sequence length="349" mass="37692">MSFKSDNCGPAHPAIIEALTTANQGFAPSYGTDDLTARTEARLRDIFEAPEASVHLVATGTAANSLALSTLTQPWQTIFCTPLAHIHTDECHAPEFYTGGAKLSLVGEGDKMTPEALQTAIEGWTLGDVHCSQRGPVALTQVTEMGRVYSLEELAALTQTAARYDLPVHLDGARFANALVALDCTPAEMTWKAGIDAVSFGGTKNGCLGVEAVIFFNPAKAWEFELRRKRAAHLFSKHRFLAAQMLAYLTDDLWLDMARAANAKAARLAEGLRGVPDCVFLAEPQANMIFATLPRATHQRLMRGGAHYGLNQGPLDTGAPDEPLSMRLVCDWSIPEDAIDHFVTLAKGD</sequence>
<evidence type="ECO:0000256" key="2">
    <source>
        <dbReference type="ARBA" id="ARBA00006966"/>
    </source>
</evidence>
<dbReference type="InterPro" id="IPR015421">
    <property type="entry name" value="PyrdxlP-dep_Trfase_major"/>
</dbReference>
<dbReference type="RefSeq" id="WP_154151972.1">
    <property type="nucleotide sequence ID" value="NZ_SZWE01000001.1"/>
</dbReference>